<dbReference type="Proteomes" id="UP000516052">
    <property type="component" value="Chromosome"/>
</dbReference>
<protein>
    <recommendedName>
        <fullName evidence="3">Putative Flp pilus-assembly TadG-like N-terminal domain-containing protein</fullName>
    </recommendedName>
</protein>
<evidence type="ECO:0000313" key="4">
    <source>
        <dbReference type="EMBL" id="QNP75753.1"/>
    </source>
</evidence>
<proteinExistence type="predicted"/>
<dbReference type="KEGG" id="sroi:IAG44_14215"/>
<dbReference type="AlphaFoldDB" id="A0A7H0ISI7"/>
<gene>
    <name evidence="4" type="ORF">IAG44_14215</name>
</gene>
<feature type="region of interest" description="Disordered" evidence="1">
    <location>
        <begin position="150"/>
        <end position="185"/>
    </location>
</feature>
<evidence type="ECO:0000259" key="3">
    <source>
        <dbReference type="Pfam" id="PF13400"/>
    </source>
</evidence>
<feature type="transmembrane region" description="Helical" evidence="2">
    <location>
        <begin position="12"/>
        <end position="32"/>
    </location>
</feature>
<accession>A0A7H0ISI7</accession>
<keyword evidence="2" id="KW-1133">Transmembrane helix</keyword>
<reference evidence="4 5" key="1">
    <citation type="submission" date="2020-08" db="EMBL/GenBank/DDBJ databases">
        <title>A novel species.</title>
        <authorList>
            <person name="Gao J."/>
        </authorList>
    </citation>
    <scope>NUCLEOTIDE SEQUENCE [LARGE SCALE GENOMIC DNA]</scope>
    <source>
        <strain evidence="4 5">CRXT-G-22</strain>
    </source>
</reference>
<feature type="compositionally biased region" description="Pro residues" evidence="1">
    <location>
        <begin position="156"/>
        <end position="170"/>
    </location>
</feature>
<dbReference type="EMBL" id="CP060828">
    <property type="protein sequence ID" value="QNP75753.1"/>
    <property type="molecule type" value="Genomic_DNA"/>
</dbReference>
<name>A0A7H0ISI7_9ACTN</name>
<evidence type="ECO:0000256" key="2">
    <source>
        <dbReference type="SAM" id="Phobius"/>
    </source>
</evidence>
<organism evidence="4 5">
    <name type="scientific">Streptomyces roseirectus</name>
    <dbReference type="NCBI Taxonomy" id="2768066"/>
    <lineage>
        <taxon>Bacteria</taxon>
        <taxon>Bacillati</taxon>
        <taxon>Actinomycetota</taxon>
        <taxon>Actinomycetes</taxon>
        <taxon>Kitasatosporales</taxon>
        <taxon>Streptomycetaceae</taxon>
        <taxon>Streptomyces</taxon>
    </lineage>
</organism>
<dbReference type="Pfam" id="PF13400">
    <property type="entry name" value="Tad"/>
    <property type="match status" value="1"/>
</dbReference>
<sequence>MTPPRTRGDAGQAFPIYITVVAGLLFLAFAYLSVGQAGANRGDAQAAADAAALAAAQETRDKLAAAWVADILDPTKWNDIFEGKPWTDECGRARQLAAANDARLVGPECVWDGMGYTVYVRTDKAVGDSLVPGTEDTHSTAQASSVIEPLCSFDPLPSPTPSTLPEPEPTPSEGSGEEPPPVVQLPVLTCDGVRWTLDPDDIAGLPEPQDLFDVHLVD</sequence>
<keyword evidence="2" id="KW-0472">Membrane</keyword>
<keyword evidence="5" id="KW-1185">Reference proteome</keyword>
<dbReference type="InterPro" id="IPR028087">
    <property type="entry name" value="Tad_N"/>
</dbReference>
<feature type="domain" description="Putative Flp pilus-assembly TadG-like N-terminal" evidence="3">
    <location>
        <begin position="11"/>
        <end position="57"/>
    </location>
</feature>
<evidence type="ECO:0000313" key="5">
    <source>
        <dbReference type="Proteomes" id="UP000516052"/>
    </source>
</evidence>
<evidence type="ECO:0000256" key="1">
    <source>
        <dbReference type="SAM" id="MobiDB-lite"/>
    </source>
</evidence>
<keyword evidence="2" id="KW-0812">Transmembrane</keyword>